<organism evidence="9 10">
    <name type="scientific">Methanothrix thermoacetophila (strain DSM 6194 / JCM 14653 / NBRC 101360 / PT)</name>
    <name type="common">Methanosaeta thermophila</name>
    <dbReference type="NCBI Taxonomy" id="349307"/>
    <lineage>
        <taxon>Archaea</taxon>
        <taxon>Methanobacteriati</taxon>
        <taxon>Methanobacteriota</taxon>
        <taxon>Stenosarchaea group</taxon>
        <taxon>Methanomicrobia</taxon>
        <taxon>Methanotrichales</taxon>
        <taxon>Methanotrichaceae</taxon>
        <taxon>Methanothrix</taxon>
    </lineage>
</organism>
<dbReference type="Proteomes" id="UP000000674">
    <property type="component" value="Chromosome"/>
</dbReference>
<comment type="similarity">
    <text evidence="1">Belongs to the glycosyltransferase group 1 family. Glycosyltransferase 4 subfamily.</text>
</comment>
<dbReference type="Gene3D" id="3.40.50.2000">
    <property type="entry name" value="Glycogen Phosphorylase B"/>
    <property type="match status" value="2"/>
</dbReference>
<sequence length="408" mass="46182">MKSVSMIDKYRDIVGDEEVDELYLLANKLEGKSVQHINSTAVGGGVAEILSHIVPLMKELGVEARWDVIKGDERFFSITKSIHNALHGSDVQISEEDLKYFLEINRWNAQELDLSGDILFIHDPQPIPLIEQSDSRGERWIWRCHIDLSRPAERIMDFLRGFIEQYDVSVFSAPSFARKDLTIEQVLISPSIDPLSSKNMELPEETINSVLERYGIDRERPVVTQVSRFDRLKDPFGVIEVYRKVKEHIDCQLVLAGGGAADDPEGPAILEQIRAAAETDPDIHVIYNPPDIEINALQRGSTVILQKSLGEGFGLTVTEALWKGKPVIASAVGGIPLQIRHRQTGILTHSIEGTVHYLRILLNQPRYASKLGECGREHVRNNFLITRHIKDYLGLFIHLYHRDDIVYL</sequence>
<accession>A0B7B2</accession>
<keyword evidence="5 9" id="KW-0808">Transferase</keyword>
<evidence type="ECO:0000256" key="6">
    <source>
        <dbReference type="ARBA" id="ARBA00023277"/>
    </source>
</evidence>
<dbReference type="InterPro" id="IPR052078">
    <property type="entry name" value="Trehalose_Metab_GTase"/>
</dbReference>
<keyword evidence="10" id="KW-1185">Reference proteome</keyword>
<dbReference type="KEGG" id="mtp:Mthe_0797"/>
<evidence type="ECO:0000313" key="9">
    <source>
        <dbReference type="EMBL" id="ABK14586.1"/>
    </source>
</evidence>
<dbReference type="Pfam" id="PF21269">
    <property type="entry name" value="TreT_GT1"/>
    <property type="match status" value="1"/>
</dbReference>
<dbReference type="PANTHER" id="PTHR47779">
    <property type="entry name" value="SYNTHASE (CCG-9), PUTATIVE (AFU_ORTHOLOGUE AFUA_3G12100)-RELATED"/>
    <property type="match status" value="1"/>
</dbReference>
<keyword evidence="6" id="KW-0119">Carbohydrate metabolism</keyword>
<comment type="subunit">
    <text evidence="2">Homodimer.</text>
</comment>
<evidence type="ECO:0000256" key="2">
    <source>
        <dbReference type="ARBA" id="ARBA00011738"/>
    </source>
</evidence>
<dbReference type="HOGENOM" id="CLU_045353_0_0_2"/>
<reference evidence="9 10" key="1">
    <citation type="submission" date="2006-10" db="EMBL/GenBank/DDBJ databases">
        <title>Complete sequence of Methanosaeta thermophila PT.</title>
        <authorList>
            <consortium name="US DOE Joint Genome Institute"/>
            <person name="Copeland A."/>
            <person name="Lucas S."/>
            <person name="Lapidus A."/>
            <person name="Barry K."/>
            <person name="Detter J.C."/>
            <person name="Glavina del Rio T."/>
            <person name="Hammon N."/>
            <person name="Israni S."/>
            <person name="Pitluck S."/>
            <person name="Chain P."/>
            <person name="Malfatti S."/>
            <person name="Shin M."/>
            <person name="Vergez L."/>
            <person name="Schmutz J."/>
            <person name="Larimer F."/>
            <person name="Land M."/>
            <person name="Hauser L."/>
            <person name="Kyrpides N."/>
            <person name="Kim E."/>
            <person name="Smith K.S."/>
            <person name="Ingram-Smith C."/>
            <person name="Richardson P."/>
        </authorList>
    </citation>
    <scope>NUCLEOTIDE SEQUENCE [LARGE SCALE GENOMIC DNA]</scope>
    <source>
        <strain evidence="10">DSM 6194 / JCM 14653 / NBRC 101360 / PT</strain>
    </source>
</reference>
<dbReference type="SUPFAM" id="SSF53756">
    <property type="entry name" value="UDP-Glycosyltransferase/glycogen phosphorylase"/>
    <property type="match status" value="1"/>
</dbReference>
<dbReference type="PANTHER" id="PTHR47779:SF1">
    <property type="entry name" value="SYNTHASE (CCG-9), PUTATIVE (AFU_ORTHOLOGUE AFUA_3G12100)-RELATED"/>
    <property type="match status" value="1"/>
</dbReference>
<evidence type="ECO:0000256" key="4">
    <source>
        <dbReference type="ARBA" id="ARBA00022676"/>
    </source>
</evidence>
<keyword evidence="4 9" id="KW-0328">Glycosyltransferase</keyword>
<gene>
    <name evidence="9" type="ordered locus">Mthe_0797</name>
</gene>
<evidence type="ECO:0000256" key="3">
    <source>
        <dbReference type="ARBA" id="ARBA00022526"/>
    </source>
</evidence>
<keyword evidence="3" id="KW-0313">Glucose metabolism</keyword>
<dbReference type="CAZy" id="GT4">
    <property type="family name" value="Glycosyltransferase Family 4"/>
</dbReference>
<dbReference type="GO" id="GO:0016757">
    <property type="term" value="F:glycosyltransferase activity"/>
    <property type="evidence" value="ECO:0007669"/>
    <property type="project" value="UniProtKB-KW"/>
</dbReference>
<evidence type="ECO:0000313" key="10">
    <source>
        <dbReference type="Proteomes" id="UP000000674"/>
    </source>
</evidence>
<evidence type="ECO:0000259" key="7">
    <source>
        <dbReference type="Pfam" id="PF00534"/>
    </source>
</evidence>
<dbReference type="GO" id="GO:0006006">
    <property type="term" value="P:glucose metabolic process"/>
    <property type="evidence" value="ECO:0007669"/>
    <property type="project" value="UniProtKB-KW"/>
</dbReference>
<evidence type="ECO:0000259" key="8">
    <source>
        <dbReference type="Pfam" id="PF21269"/>
    </source>
</evidence>
<feature type="domain" description="Glycosyl transferase family 1" evidence="7">
    <location>
        <begin position="213"/>
        <end position="377"/>
    </location>
</feature>
<evidence type="ECO:0000256" key="1">
    <source>
        <dbReference type="ARBA" id="ARBA00009481"/>
    </source>
</evidence>
<name>A0B7B2_METTP</name>
<dbReference type="AlphaFoldDB" id="A0B7B2"/>
<dbReference type="InterPro" id="IPR001296">
    <property type="entry name" value="Glyco_trans_1"/>
</dbReference>
<feature type="domain" description="Trehalose synthase N-terminal" evidence="8">
    <location>
        <begin position="36"/>
        <end position="177"/>
    </location>
</feature>
<dbReference type="InterPro" id="IPR049438">
    <property type="entry name" value="TreT_GT1"/>
</dbReference>
<proteinExistence type="inferred from homology"/>
<dbReference type="EMBL" id="CP000477">
    <property type="protein sequence ID" value="ABK14586.1"/>
    <property type="molecule type" value="Genomic_DNA"/>
</dbReference>
<evidence type="ECO:0000256" key="5">
    <source>
        <dbReference type="ARBA" id="ARBA00022679"/>
    </source>
</evidence>
<dbReference type="EC" id="2.4.1.-" evidence="9"/>
<protein>
    <submittedName>
        <fullName evidence="9">Trehalose synthase (ADP-glucose)</fullName>
        <ecNumber evidence="9">2.4.1.-</ecNumber>
    </submittedName>
</protein>
<dbReference type="STRING" id="349307.Mthe_0797"/>
<dbReference type="Pfam" id="PF00534">
    <property type="entry name" value="Glycos_transf_1"/>
    <property type="match status" value="1"/>
</dbReference>